<proteinExistence type="predicted"/>
<organism evidence="1">
    <name type="scientific">viral metagenome</name>
    <dbReference type="NCBI Taxonomy" id="1070528"/>
    <lineage>
        <taxon>unclassified sequences</taxon>
        <taxon>metagenomes</taxon>
        <taxon>organismal metagenomes</taxon>
    </lineage>
</organism>
<dbReference type="EMBL" id="MT143860">
    <property type="protein sequence ID" value="QJB03755.1"/>
    <property type="molecule type" value="Genomic_DNA"/>
</dbReference>
<name>A0A6M3LX62_9ZZZZ</name>
<evidence type="ECO:0000313" key="1">
    <source>
        <dbReference type="EMBL" id="QJA99970.1"/>
    </source>
</evidence>
<protein>
    <submittedName>
        <fullName evidence="1">Uncharacterized protein</fullName>
    </submittedName>
</protein>
<sequence>MKVKFSKEQLSLFDQLGTIITTSKGHIYQYIPFWFKTTQEEDIFELFTFEELPDEVIKPMGSVRRNRILPVIFDSFGIEIKEGDKIELLENYHVLEKKRGYKLMYSPLWKKYGILIEDIDIWVDLDELNKKGIKFRLLT</sequence>
<dbReference type="AlphaFoldDB" id="A0A6M3LX62"/>
<dbReference type="EMBL" id="MT143675">
    <property type="protein sequence ID" value="QJA99970.1"/>
    <property type="molecule type" value="Genomic_DNA"/>
</dbReference>
<reference evidence="1" key="1">
    <citation type="submission" date="2020-03" db="EMBL/GenBank/DDBJ databases">
        <title>The deep terrestrial virosphere.</title>
        <authorList>
            <person name="Holmfeldt K."/>
            <person name="Nilsson E."/>
            <person name="Simone D."/>
            <person name="Lopez-Fernandez M."/>
            <person name="Wu X."/>
            <person name="de Brujin I."/>
            <person name="Lundin D."/>
            <person name="Andersson A."/>
            <person name="Bertilsson S."/>
            <person name="Dopson M."/>
        </authorList>
    </citation>
    <scope>NUCLEOTIDE SEQUENCE</scope>
    <source>
        <strain evidence="1">MM171A00766</strain>
        <strain evidence="2">MM171B00553</strain>
    </source>
</reference>
<evidence type="ECO:0000313" key="2">
    <source>
        <dbReference type="EMBL" id="QJB03755.1"/>
    </source>
</evidence>
<gene>
    <name evidence="1" type="ORF">MM171A00766_0033</name>
    <name evidence="2" type="ORF">MM171B00553_0002</name>
</gene>
<accession>A0A6M3LX62</accession>